<evidence type="ECO:0000313" key="18">
    <source>
        <dbReference type="Proteomes" id="UP000236752"/>
    </source>
</evidence>
<evidence type="ECO:0000256" key="7">
    <source>
        <dbReference type="ARBA" id="ARBA00007490"/>
    </source>
</evidence>
<evidence type="ECO:0000256" key="1">
    <source>
        <dbReference type="ARBA" id="ARBA00000312"/>
    </source>
</evidence>
<feature type="binding site" evidence="16">
    <location>
        <begin position="54"/>
        <end position="57"/>
    </location>
    <ligand>
        <name>GTP</name>
        <dbReference type="ChEBI" id="CHEBI:37565"/>
    </ligand>
</feature>
<comment type="catalytic activity">
    <reaction evidence="3">
        <text>adenosylcob(III)inamide + GTP = adenosylcob(III)inamide phosphate + GDP + H(+)</text>
        <dbReference type="Rhea" id="RHEA:15765"/>
        <dbReference type="ChEBI" id="CHEBI:2480"/>
        <dbReference type="ChEBI" id="CHEBI:15378"/>
        <dbReference type="ChEBI" id="CHEBI:37565"/>
        <dbReference type="ChEBI" id="CHEBI:58189"/>
        <dbReference type="ChEBI" id="CHEBI:58502"/>
        <dbReference type="EC" id="2.7.1.156"/>
    </reaction>
</comment>
<dbReference type="Pfam" id="PF02283">
    <property type="entry name" value="CobU"/>
    <property type="match status" value="1"/>
</dbReference>
<dbReference type="SUPFAM" id="SSF52540">
    <property type="entry name" value="P-loop containing nucleoside triphosphate hydrolases"/>
    <property type="match status" value="1"/>
</dbReference>
<comment type="catalytic activity">
    <reaction evidence="2 14">
        <text>adenosylcob(III)inamide phosphate + GTP + H(+) = adenosylcob(III)inamide-GDP + diphosphate</text>
        <dbReference type="Rhea" id="RHEA:22712"/>
        <dbReference type="ChEBI" id="CHEBI:15378"/>
        <dbReference type="ChEBI" id="CHEBI:33019"/>
        <dbReference type="ChEBI" id="CHEBI:37565"/>
        <dbReference type="ChEBI" id="CHEBI:58502"/>
        <dbReference type="ChEBI" id="CHEBI:60487"/>
        <dbReference type="EC" id="2.7.7.62"/>
    </reaction>
</comment>
<comment type="pathway">
    <text evidence="6 14">Cofactor biosynthesis; adenosylcobalamin biosynthesis; adenosylcobalamin from cob(II)yrinate a,c-diamide: step 5/7.</text>
</comment>
<evidence type="ECO:0000256" key="3">
    <source>
        <dbReference type="ARBA" id="ARBA00001522"/>
    </source>
</evidence>
<dbReference type="NCBIfam" id="NF004469">
    <property type="entry name" value="PRK05800.1"/>
    <property type="match status" value="1"/>
</dbReference>
<accession>A0A1H6A319</accession>
<dbReference type="EC" id="2.7.7.62" evidence="14"/>
<dbReference type="GO" id="GO:0008820">
    <property type="term" value="F:cobinamide phosphate guanylyltransferase activity"/>
    <property type="evidence" value="ECO:0007669"/>
    <property type="project" value="UniProtKB-UniRule"/>
</dbReference>
<dbReference type="PANTHER" id="PTHR34848">
    <property type="match status" value="1"/>
</dbReference>
<evidence type="ECO:0000256" key="2">
    <source>
        <dbReference type="ARBA" id="ARBA00000711"/>
    </source>
</evidence>
<feature type="active site" description="GMP-histidine intermediate" evidence="15">
    <location>
        <position position="53"/>
    </location>
</feature>
<dbReference type="Gene3D" id="3.40.50.300">
    <property type="entry name" value="P-loop containing nucleotide triphosphate hydrolases"/>
    <property type="match status" value="1"/>
</dbReference>
<dbReference type="GO" id="GO:0009236">
    <property type="term" value="P:cobalamin biosynthetic process"/>
    <property type="evidence" value="ECO:0007669"/>
    <property type="project" value="UniProtKB-UniRule"/>
</dbReference>
<evidence type="ECO:0000256" key="4">
    <source>
        <dbReference type="ARBA" id="ARBA00003889"/>
    </source>
</evidence>
<comment type="pathway">
    <text evidence="5 14">Cofactor biosynthesis; adenosylcobalamin biosynthesis; adenosylcobalamin from cob(II)yrinate a,c-diamide: step 6/7.</text>
</comment>
<keyword evidence="8 14" id="KW-0169">Cobalamin biosynthesis</keyword>
<proteinExistence type="inferred from homology"/>
<feature type="binding site" evidence="16">
    <location>
        <begin position="10"/>
        <end position="17"/>
    </location>
    <ligand>
        <name>GTP</name>
        <dbReference type="ChEBI" id="CHEBI:37565"/>
    </ligand>
</feature>
<keyword evidence="12 14" id="KW-0067">ATP-binding</keyword>
<dbReference type="EMBL" id="FNUZ01000004">
    <property type="protein sequence ID" value="SEG42760.1"/>
    <property type="molecule type" value="Genomic_DNA"/>
</dbReference>
<gene>
    <name evidence="17" type="ORF">SAMN04488045_2794</name>
</gene>
<reference evidence="17 18" key="1">
    <citation type="submission" date="2016-10" db="EMBL/GenBank/DDBJ databases">
        <authorList>
            <person name="de Groot N.N."/>
        </authorList>
    </citation>
    <scope>NUCLEOTIDE SEQUENCE [LARGE SCALE GENOMIC DNA]</scope>
    <source>
        <strain evidence="17 18">DSM 26915</strain>
    </source>
</reference>
<sequence>MMKKSILITGGARSGKSQLAERKALQPCGRAIYIATSRIYDGDTEMAARVAAHKARRGPEWTEVDAPTDLAGALVSTDGDQPRLVDCLTLWLTNLMLDDADWQAETGRLVETLTTQSAPVVFVTNEVGLGIVPENKLARAFRDAAGYVNQAVAEACDEVWLAVAGHPMRVKPNDTPF</sequence>
<evidence type="ECO:0000256" key="6">
    <source>
        <dbReference type="ARBA" id="ARBA00005159"/>
    </source>
</evidence>
<keyword evidence="11 14" id="KW-0418">Kinase</keyword>
<evidence type="ECO:0000256" key="16">
    <source>
        <dbReference type="PIRSR" id="PIRSR006135-2"/>
    </source>
</evidence>
<evidence type="ECO:0000256" key="13">
    <source>
        <dbReference type="ARBA" id="ARBA00023134"/>
    </source>
</evidence>
<dbReference type="PANTHER" id="PTHR34848:SF1">
    <property type="entry name" value="BIFUNCTIONAL ADENOSYLCOBALAMIN BIOSYNTHESIS PROTEIN COBU"/>
    <property type="match status" value="1"/>
</dbReference>
<dbReference type="UniPathway" id="UPA00148">
    <property type="reaction ID" value="UER00236"/>
</dbReference>
<evidence type="ECO:0000313" key="17">
    <source>
        <dbReference type="EMBL" id="SEG42760.1"/>
    </source>
</evidence>
<comment type="function">
    <text evidence="4 14">Catalyzes ATP-dependent phosphorylation of adenosylcobinamide and addition of GMP to adenosylcobinamide phosphate.</text>
</comment>
<keyword evidence="9 14" id="KW-0808">Transferase</keyword>
<keyword evidence="10 14" id="KW-0547">Nucleotide-binding</keyword>
<evidence type="ECO:0000256" key="9">
    <source>
        <dbReference type="ARBA" id="ARBA00022679"/>
    </source>
</evidence>
<dbReference type="EC" id="2.7.1.156" evidence="14"/>
<keyword evidence="18" id="KW-1185">Reference proteome</keyword>
<comment type="similarity">
    <text evidence="7 14">Belongs to the CobU/CobP family.</text>
</comment>
<dbReference type="CDD" id="cd00544">
    <property type="entry name" value="CobU"/>
    <property type="match status" value="1"/>
</dbReference>
<feature type="binding site" evidence="16">
    <location>
        <position position="86"/>
    </location>
    <ligand>
        <name>GTP</name>
        <dbReference type="ChEBI" id="CHEBI:37565"/>
    </ligand>
</feature>
<evidence type="ECO:0000256" key="14">
    <source>
        <dbReference type="PIRNR" id="PIRNR006135"/>
    </source>
</evidence>
<evidence type="ECO:0000256" key="11">
    <source>
        <dbReference type="ARBA" id="ARBA00022777"/>
    </source>
</evidence>
<dbReference type="InterPro" id="IPR027417">
    <property type="entry name" value="P-loop_NTPase"/>
</dbReference>
<keyword evidence="13 14" id="KW-0342">GTP-binding</keyword>
<keyword evidence="17" id="KW-0548">Nucleotidyltransferase</keyword>
<evidence type="ECO:0000256" key="15">
    <source>
        <dbReference type="PIRSR" id="PIRSR006135-1"/>
    </source>
</evidence>
<evidence type="ECO:0000256" key="10">
    <source>
        <dbReference type="ARBA" id="ARBA00022741"/>
    </source>
</evidence>
<dbReference type="GO" id="GO:0043752">
    <property type="term" value="F:adenosylcobinamide kinase activity"/>
    <property type="evidence" value="ECO:0007669"/>
    <property type="project" value="UniProtKB-EC"/>
</dbReference>
<comment type="catalytic activity">
    <reaction evidence="1 14">
        <text>adenosylcob(III)inamide + ATP = adenosylcob(III)inamide phosphate + ADP + H(+)</text>
        <dbReference type="Rhea" id="RHEA:15769"/>
        <dbReference type="ChEBI" id="CHEBI:2480"/>
        <dbReference type="ChEBI" id="CHEBI:15378"/>
        <dbReference type="ChEBI" id="CHEBI:30616"/>
        <dbReference type="ChEBI" id="CHEBI:58502"/>
        <dbReference type="ChEBI" id="CHEBI:456216"/>
        <dbReference type="EC" id="2.7.1.156"/>
    </reaction>
</comment>
<feature type="binding site" evidence="16">
    <location>
        <begin position="35"/>
        <end position="37"/>
    </location>
    <ligand>
        <name>GTP</name>
        <dbReference type="ChEBI" id="CHEBI:37565"/>
    </ligand>
</feature>
<name>A0A1H6A319_9RHOB</name>
<evidence type="ECO:0000256" key="8">
    <source>
        <dbReference type="ARBA" id="ARBA00022573"/>
    </source>
</evidence>
<dbReference type="AlphaFoldDB" id="A0A1H6A319"/>
<protein>
    <recommendedName>
        <fullName evidence="14">Bifunctional adenosylcobalamin biosynthesis protein</fullName>
        <ecNumber evidence="14">2.7.1.156</ecNumber>
        <ecNumber evidence="14">2.7.7.62</ecNumber>
    </recommendedName>
</protein>
<evidence type="ECO:0000256" key="12">
    <source>
        <dbReference type="ARBA" id="ARBA00022840"/>
    </source>
</evidence>
<dbReference type="GO" id="GO:0005525">
    <property type="term" value="F:GTP binding"/>
    <property type="evidence" value="ECO:0007669"/>
    <property type="project" value="UniProtKB-UniRule"/>
</dbReference>
<organism evidence="17 18">
    <name type="scientific">Thalassococcus halodurans</name>
    <dbReference type="NCBI Taxonomy" id="373675"/>
    <lineage>
        <taxon>Bacteria</taxon>
        <taxon>Pseudomonadati</taxon>
        <taxon>Pseudomonadota</taxon>
        <taxon>Alphaproteobacteria</taxon>
        <taxon>Rhodobacterales</taxon>
        <taxon>Roseobacteraceae</taxon>
        <taxon>Thalassococcus</taxon>
    </lineage>
</organism>
<dbReference type="Proteomes" id="UP000236752">
    <property type="component" value="Unassembled WGS sequence"/>
</dbReference>
<evidence type="ECO:0000256" key="5">
    <source>
        <dbReference type="ARBA" id="ARBA00004692"/>
    </source>
</evidence>
<dbReference type="PIRSF" id="PIRSF006135">
    <property type="entry name" value="CobU"/>
    <property type="match status" value="1"/>
</dbReference>
<dbReference type="GO" id="GO:0005524">
    <property type="term" value="F:ATP binding"/>
    <property type="evidence" value="ECO:0007669"/>
    <property type="project" value="UniProtKB-UniRule"/>
</dbReference>
<dbReference type="InterPro" id="IPR003203">
    <property type="entry name" value="CobU/CobP"/>
</dbReference>